<gene>
    <name evidence="8" type="ORF">BDY21DRAFT_362910</name>
</gene>
<accession>A0A6A6P4L7</accession>
<feature type="compositionally biased region" description="Polar residues" evidence="7">
    <location>
        <begin position="323"/>
        <end position="332"/>
    </location>
</feature>
<keyword evidence="6" id="KW-0449">Lipoprotein</keyword>
<dbReference type="InterPro" id="IPR017853">
    <property type="entry name" value="GH"/>
</dbReference>
<comment type="similarity">
    <text evidence="2 6">Belongs to the glycosyl hydrolase 72 family.</text>
</comment>
<dbReference type="InterPro" id="IPR004886">
    <property type="entry name" value="Glucanosyltransferase"/>
</dbReference>
<dbReference type="Gene3D" id="3.20.20.80">
    <property type="entry name" value="Glycosidases"/>
    <property type="match status" value="1"/>
</dbReference>
<evidence type="ECO:0000256" key="4">
    <source>
        <dbReference type="ARBA" id="ARBA00023157"/>
    </source>
</evidence>
<evidence type="ECO:0000256" key="6">
    <source>
        <dbReference type="RuleBase" id="RU361209"/>
    </source>
</evidence>
<dbReference type="GO" id="GO:0031505">
    <property type="term" value="P:fungal-type cell wall organization"/>
    <property type="evidence" value="ECO:0007669"/>
    <property type="project" value="TreeGrafter"/>
</dbReference>
<feature type="region of interest" description="Disordered" evidence="7">
    <location>
        <begin position="346"/>
        <end position="420"/>
    </location>
</feature>
<feature type="region of interest" description="Disordered" evidence="7">
    <location>
        <begin position="304"/>
        <end position="332"/>
    </location>
</feature>
<comment type="function">
    <text evidence="6">Splits internally a 1,3-beta-glucan molecule and transfers the newly generated reducing end (the donor) to the non-reducing end of another 1,3-beta-glucan molecule (the acceptor) forming a 1,3-beta linkage, resulting in the elongation of 1,3-beta-glucan chains in the cell wall.</text>
</comment>
<dbReference type="PANTHER" id="PTHR31468">
    <property type="entry name" value="1,3-BETA-GLUCANOSYLTRANSFERASE GAS1"/>
    <property type="match status" value="1"/>
</dbReference>
<dbReference type="GO" id="GO:0071970">
    <property type="term" value="P:fungal-type cell wall (1-&gt;3)-beta-D-glucan biosynthetic process"/>
    <property type="evidence" value="ECO:0007669"/>
    <property type="project" value="TreeGrafter"/>
</dbReference>
<dbReference type="GO" id="GO:0042124">
    <property type="term" value="F:1,3-beta-glucanosyltransferase activity"/>
    <property type="evidence" value="ECO:0007669"/>
    <property type="project" value="TreeGrafter"/>
</dbReference>
<keyword evidence="6" id="KW-0472">Membrane</keyword>
<keyword evidence="9" id="KW-1185">Reference proteome</keyword>
<feature type="compositionally biased region" description="Low complexity" evidence="7">
    <location>
        <begin position="386"/>
        <end position="415"/>
    </location>
</feature>
<evidence type="ECO:0000256" key="5">
    <source>
        <dbReference type="ARBA" id="ARBA00023180"/>
    </source>
</evidence>
<evidence type="ECO:0000313" key="9">
    <source>
        <dbReference type="Proteomes" id="UP000799766"/>
    </source>
</evidence>
<reference evidence="8" key="1">
    <citation type="journal article" date="2020" name="Stud. Mycol.">
        <title>101 Dothideomycetes genomes: a test case for predicting lifestyles and emergence of pathogens.</title>
        <authorList>
            <person name="Haridas S."/>
            <person name="Albert R."/>
            <person name="Binder M."/>
            <person name="Bloem J."/>
            <person name="Labutti K."/>
            <person name="Salamov A."/>
            <person name="Andreopoulos B."/>
            <person name="Baker S."/>
            <person name="Barry K."/>
            <person name="Bills G."/>
            <person name="Bluhm B."/>
            <person name="Cannon C."/>
            <person name="Castanera R."/>
            <person name="Culley D."/>
            <person name="Daum C."/>
            <person name="Ezra D."/>
            <person name="Gonzalez J."/>
            <person name="Henrissat B."/>
            <person name="Kuo A."/>
            <person name="Liang C."/>
            <person name="Lipzen A."/>
            <person name="Lutzoni F."/>
            <person name="Magnuson J."/>
            <person name="Mondo S."/>
            <person name="Nolan M."/>
            <person name="Ohm R."/>
            <person name="Pangilinan J."/>
            <person name="Park H.-J."/>
            <person name="Ramirez L."/>
            <person name="Alfaro M."/>
            <person name="Sun H."/>
            <person name="Tritt A."/>
            <person name="Yoshinaga Y."/>
            <person name="Zwiers L.-H."/>
            <person name="Turgeon B."/>
            <person name="Goodwin S."/>
            <person name="Spatafora J."/>
            <person name="Crous P."/>
            <person name="Grigoriev I."/>
        </authorList>
    </citation>
    <scope>NUCLEOTIDE SEQUENCE</scope>
    <source>
        <strain evidence="8">ATCC 16933</strain>
    </source>
</reference>
<proteinExistence type="inferred from homology"/>
<dbReference type="GO" id="GO:0005886">
    <property type="term" value="C:plasma membrane"/>
    <property type="evidence" value="ECO:0007669"/>
    <property type="project" value="UniProtKB-SubCell"/>
</dbReference>
<keyword evidence="5" id="KW-0325">Glycoprotein</keyword>
<dbReference type="Proteomes" id="UP000799766">
    <property type="component" value="Unassembled WGS sequence"/>
</dbReference>
<evidence type="ECO:0000313" key="8">
    <source>
        <dbReference type="EMBL" id="KAF2458692.1"/>
    </source>
</evidence>
<evidence type="ECO:0000256" key="1">
    <source>
        <dbReference type="ARBA" id="ARBA00004609"/>
    </source>
</evidence>
<dbReference type="PANTHER" id="PTHR31468:SF8">
    <property type="entry name" value="1,3-BETA-GLUCANOSYLTRANSFERASE GAS2"/>
    <property type="match status" value="1"/>
</dbReference>
<evidence type="ECO:0000256" key="2">
    <source>
        <dbReference type="ARBA" id="ARBA00007528"/>
    </source>
</evidence>
<protein>
    <recommendedName>
        <fullName evidence="6">1,3-beta-glucanosyltransferase</fullName>
        <ecNumber evidence="6">2.4.1.-</ecNumber>
    </recommendedName>
</protein>
<keyword evidence="4" id="KW-1015">Disulfide bond</keyword>
<dbReference type="Pfam" id="PF03198">
    <property type="entry name" value="Glyco_hydro_72"/>
    <property type="match status" value="1"/>
</dbReference>
<dbReference type="EC" id="2.4.1.-" evidence="6"/>
<dbReference type="AlphaFoldDB" id="A0A6A6P4L7"/>
<evidence type="ECO:0000256" key="7">
    <source>
        <dbReference type="SAM" id="MobiDB-lite"/>
    </source>
</evidence>
<comment type="subcellular location">
    <subcellularLocation>
        <location evidence="1 6">Cell membrane</location>
        <topology evidence="1 6">Lipid-anchor</topology>
        <topology evidence="1 6">GPI-anchor</topology>
    </subcellularLocation>
</comment>
<organism evidence="8 9">
    <name type="scientific">Lineolata rhizophorae</name>
    <dbReference type="NCBI Taxonomy" id="578093"/>
    <lineage>
        <taxon>Eukaryota</taxon>
        <taxon>Fungi</taxon>
        <taxon>Dikarya</taxon>
        <taxon>Ascomycota</taxon>
        <taxon>Pezizomycotina</taxon>
        <taxon>Dothideomycetes</taxon>
        <taxon>Dothideomycetes incertae sedis</taxon>
        <taxon>Lineolatales</taxon>
        <taxon>Lineolataceae</taxon>
        <taxon>Lineolata</taxon>
    </lineage>
</organism>
<dbReference type="SUPFAM" id="SSF51445">
    <property type="entry name" value="(Trans)glycosidases"/>
    <property type="match status" value="1"/>
</dbReference>
<keyword evidence="6" id="KW-0336">GPI-anchor</keyword>
<name>A0A6A6P4L7_9PEZI</name>
<dbReference type="OrthoDB" id="421038at2759"/>
<evidence type="ECO:0000256" key="3">
    <source>
        <dbReference type="ARBA" id="ARBA00022729"/>
    </source>
</evidence>
<keyword evidence="6 8" id="KW-0808">Transferase</keyword>
<sequence>MMRTGTALAAAGGAVAALSLFSGLVHAIPTIQARGSKFFTSEGDQWYMKGIAYQLVPDDPLINATQCDIDSSLMEELGANAIRVYHVDPDADHDDCMQTFAEKGIWMFIDLDTFDTQIEQIDPHWNETQYDAFAKVMDTFHIYDNVAGFFVGNEVITTGNGSSAAPYVKAAARDMKAYRDDQDYRKIPIGYSAADIATLRPMLQNYFACGDDESESLDFFGLNAYEWCGDSTYRVSGYADLTANASDYNIPIFLSETGCNQVQPRDFADQEAIFSEPEMLDVWSGCIVYEWIQEANDYGLVQYGDPVDPSDPDAPPDGYFRSGTPTPVQPDFNNLKSRWETLSPTGVQADEYTPSLDPPPCPAFTEGSWEVDPDGVLPQVGEELPAAGATTGSAASGSEGASETSGGASPSSTGAAPGGLGVGRPEGVGMALMGVLGAMVVWL</sequence>
<dbReference type="GO" id="GO:0098552">
    <property type="term" value="C:side of membrane"/>
    <property type="evidence" value="ECO:0007669"/>
    <property type="project" value="UniProtKB-KW"/>
</dbReference>
<dbReference type="EMBL" id="MU001677">
    <property type="protein sequence ID" value="KAF2458692.1"/>
    <property type="molecule type" value="Genomic_DNA"/>
</dbReference>
<dbReference type="FunFam" id="3.20.20.80:FF:000038">
    <property type="entry name" value="1,3-beta-glucanosyltransferase"/>
    <property type="match status" value="1"/>
</dbReference>
<keyword evidence="3" id="KW-0732">Signal</keyword>